<name>A0A7R9YTS3_9CHLO</name>
<accession>A0A7R9YTS3</accession>
<evidence type="ECO:0000313" key="1">
    <source>
        <dbReference type="EMBL" id="CAD8286678.1"/>
    </source>
</evidence>
<sequence length="101" mass="11257">MVGLLAWSLQLPGHMKHHDYVVLLGAWASLSWKPRRFKASLSQGQNCKAQIAVASHHAVFATWNAHAAVEAFDTHPVNDEQLNASRILYHRIQVESRGSSC</sequence>
<protein>
    <submittedName>
        <fullName evidence="1">Uncharacterized protein</fullName>
    </submittedName>
</protein>
<proteinExistence type="predicted"/>
<organism evidence="1">
    <name type="scientific">Chlamydomonas euryale</name>
    <dbReference type="NCBI Taxonomy" id="1486919"/>
    <lineage>
        <taxon>Eukaryota</taxon>
        <taxon>Viridiplantae</taxon>
        <taxon>Chlorophyta</taxon>
        <taxon>core chlorophytes</taxon>
        <taxon>Chlorophyceae</taxon>
        <taxon>CS clade</taxon>
        <taxon>Chlamydomonadales</taxon>
        <taxon>Chlamydomonadaceae</taxon>
        <taxon>Chlamydomonas</taxon>
    </lineage>
</organism>
<reference evidence="1" key="1">
    <citation type="submission" date="2021-01" db="EMBL/GenBank/DDBJ databases">
        <authorList>
            <person name="Corre E."/>
            <person name="Pelletier E."/>
            <person name="Niang G."/>
            <person name="Scheremetjew M."/>
            <person name="Finn R."/>
            <person name="Kale V."/>
            <person name="Holt S."/>
            <person name="Cochrane G."/>
            <person name="Meng A."/>
            <person name="Brown T."/>
            <person name="Cohen L."/>
        </authorList>
    </citation>
    <scope>NUCLEOTIDE SEQUENCE</scope>
    <source>
        <strain evidence="1">CCMP219</strain>
    </source>
</reference>
<dbReference type="AlphaFoldDB" id="A0A7R9YTS3"/>
<gene>
    <name evidence="1" type="ORF">CEUR00632_LOCUS6716</name>
</gene>
<dbReference type="EMBL" id="HBEC01014516">
    <property type="protein sequence ID" value="CAD8286678.1"/>
    <property type="molecule type" value="Transcribed_RNA"/>
</dbReference>